<feature type="region of interest" description="Disordered" evidence="1">
    <location>
        <begin position="68"/>
        <end position="87"/>
    </location>
</feature>
<evidence type="ECO:0008006" key="4">
    <source>
        <dbReference type="Google" id="ProtNLM"/>
    </source>
</evidence>
<dbReference type="AlphaFoldDB" id="A0A194WB07"/>
<evidence type="ECO:0000256" key="1">
    <source>
        <dbReference type="SAM" id="MobiDB-lite"/>
    </source>
</evidence>
<proteinExistence type="predicted"/>
<sequence length="336" mass="36768">MFPLVEDSVLQNNPQFAALYGTLTSAILNPDGTTKDDQSRAVRERDAVRKELDAHRLKSAKQHLLAQSLSAAMPPEPDASSRRSRLPSELPGPLLDLLLLLPPLLASAEQSSPDSLQLLLSSPPFTSLEDHMSSLASLVSSSLQSSAVQLARAAYPTTNASFLHRHIPSVPSHIGNLSSDVRQQSISLAGARSAAANALVRLLQDYTQALTLLIRSLEAKHGGVARSLEFRAADVALEAQFGQVNAEMALWNVRKDLYSPEVREALSNYNNHLRDGQRRLSEAVRTARAELVEYGITIDGEAGDLKKERALREAARAYRDMSQQVEEAQRDLGRLR</sequence>
<organism evidence="2 3">
    <name type="scientific">Cytospora mali</name>
    <name type="common">Apple Valsa canker fungus</name>
    <name type="synonym">Valsa mali</name>
    <dbReference type="NCBI Taxonomy" id="578113"/>
    <lineage>
        <taxon>Eukaryota</taxon>
        <taxon>Fungi</taxon>
        <taxon>Dikarya</taxon>
        <taxon>Ascomycota</taxon>
        <taxon>Pezizomycotina</taxon>
        <taxon>Sordariomycetes</taxon>
        <taxon>Sordariomycetidae</taxon>
        <taxon>Diaporthales</taxon>
        <taxon>Cytosporaceae</taxon>
        <taxon>Cytospora</taxon>
    </lineage>
</organism>
<keyword evidence="3" id="KW-1185">Reference proteome</keyword>
<name>A0A194WB07_CYTMA</name>
<gene>
    <name evidence="2" type="ORF">VM1G_09211</name>
</gene>
<dbReference type="SMR" id="A0A194WB07"/>
<dbReference type="EMBL" id="CM003108">
    <property type="protein sequence ID" value="KUI73614.1"/>
    <property type="molecule type" value="Genomic_DNA"/>
</dbReference>
<dbReference type="Proteomes" id="UP000078559">
    <property type="component" value="Chromosome 11"/>
</dbReference>
<dbReference type="OrthoDB" id="66964at2759"/>
<reference evidence="2" key="1">
    <citation type="submission" date="2014-12" db="EMBL/GenBank/DDBJ databases">
        <title>Genome Sequence of Valsa Canker Pathogens Uncovers a Specific Adaption of Colonization on Woody Bark.</title>
        <authorList>
            <person name="Yin Z."/>
            <person name="Liu H."/>
            <person name="Gao X."/>
            <person name="Li Z."/>
            <person name="Song N."/>
            <person name="Ke X."/>
            <person name="Dai Q."/>
            <person name="Wu Y."/>
            <person name="Sun Y."/>
            <person name="Xu J.-R."/>
            <person name="Kang Z.K."/>
            <person name="Wang L."/>
            <person name="Huang L."/>
        </authorList>
    </citation>
    <scope>NUCLEOTIDE SEQUENCE [LARGE SCALE GENOMIC DNA]</scope>
    <source>
        <strain evidence="2">03-8</strain>
    </source>
</reference>
<evidence type="ECO:0000313" key="2">
    <source>
        <dbReference type="EMBL" id="KUI73614.1"/>
    </source>
</evidence>
<accession>A0A194WB07</accession>
<protein>
    <recommendedName>
        <fullName evidence="4">HAUS augmin-like complex subunit 4</fullName>
    </recommendedName>
</protein>
<evidence type="ECO:0000313" key="3">
    <source>
        <dbReference type="Proteomes" id="UP000078559"/>
    </source>
</evidence>